<keyword evidence="1" id="KW-1133">Transmembrane helix</keyword>
<keyword evidence="1" id="KW-0812">Transmembrane</keyword>
<evidence type="ECO:0000313" key="2">
    <source>
        <dbReference type="EMBL" id="RKR90462.1"/>
    </source>
</evidence>
<feature type="transmembrane region" description="Helical" evidence="1">
    <location>
        <begin position="44"/>
        <end position="64"/>
    </location>
</feature>
<organism evidence="2 3">
    <name type="scientific">Micromonospora pisi</name>
    <dbReference type="NCBI Taxonomy" id="589240"/>
    <lineage>
        <taxon>Bacteria</taxon>
        <taxon>Bacillati</taxon>
        <taxon>Actinomycetota</taxon>
        <taxon>Actinomycetes</taxon>
        <taxon>Micromonosporales</taxon>
        <taxon>Micromonosporaceae</taxon>
        <taxon>Micromonospora</taxon>
    </lineage>
</organism>
<name>A0A495JQ10_9ACTN</name>
<dbReference type="OrthoDB" id="3822725at2"/>
<accession>A0A495JQ10</accession>
<evidence type="ECO:0000256" key="1">
    <source>
        <dbReference type="SAM" id="Phobius"/>
    </source>
</evidence>
<evidence type="ECO:0008006" key="4">
    <source>
        <dbReference type="Google" id="ProtNLM"/>
    </source>
</evidence>
<sequence length="265" mass="27857">MTTATINSTTSPAGPATHPALRRAGLARLTGVELRKLTDTRAGYWLLIVIALAAAAIVTVQLFVMPEADQTFVNFFVPSLLPVGILLPVLGILLVTGEWSQRTAMTTFALVPQRSRVLVAKIAAATIAALASVLASLAVAAIGTALAGATGGAGTWSFEPVIIAYAALFQVVNVVMGVAFGMLFLNTPLAIVLYLVLPMVWSILGGLISGLRRVAEWLDLSVTMMPLTTSEVTAGQWGRIAVSVLVWVLLPLAAGMVRIVRREVS</sequence>
<protein>
    <recommendedName>
        <fullName evidence="4">ABC-2 family transporter</fullName>
    </recommendedName>
</protein>
<keyword evidence="3" id="KW-1185">Reference proteome</keyword>
<gene>
    <name evidence="2" type="ORF">BDK92_4835</name>
</gene>
<evidence type="ECO:0000313" key="3">
    <source>
        <dbReference type="Proteomes" id="UP000277671"/>
    </source>
</evidence>
<feature type="transmembrane region" description="Helical" evidence="1">
    <location>
        <begin position="118"/>
        <end position="142"/>
    </location>
</feature>
<feature type="transmembrane region" description="Helical" evidence="1">
    <location>
        <begin position="162"/>
        <end position="185"/>
    </location>
</feature>
<keyword evidence="1" id="KW-0472">Membrane</keyword>
<reference evidence="2 3" key="1">
    <citation type="submission" date="2018-10" db="EMBL/GenBank/DDBJ databases">
        <title>Sequencing the genomes of 1000 actinobacteria strains.</title>
        <authorList>
            <person name="Klenk H.-P."/>
        </authorList>
    </citation>
    <scope>NUCLEOTIDE SEQUENCE [LARGE SCALE GENOMIC DNA]</scope>
    <source>
        <strain evidence="2 3">DSM 45175</strain>
    </source>
</reference>
<dbReference type="Proteomes" id="UP000277671">
    <property type="component" value="Unassembled WGS sequence"/>
</dbReference>
<feature type="transmembrane region" description="Helical" evidence="1">
    <location>
        <begin position="76"/>
        <end position="97"/>
    </location>
</feature>
<proteinExistence type="predicted"/>
<dbReference type="AlphaFoldDB" id="A0A495JQ10"/>
<feature type="transmembrane region" description="Helical" evidence="1">
    <location>
        <begin position="192"/>
        <end position="211"/>
    </location>
</feature>
<dbReference type="EMBL" id="RBKT01000001">
    <property type="protein sequence ID" value="RKR90462.1"/>
    <property type="molecule type" value="Genomic_DNA"/>
</dbReference>
<feature type="transmembrane region" description="Helical" evidence="1">
    <location>
        <begin position="240"/>
        <end position="260"/>
    </location>
</feature>
<dbReference type="RefSeq" id="WP_121158728.1">
    <property type="nucleotide sequence ID" value="NZ_RBKT01000001.1"/>
</dbReference>
<comment type="caution">
    <text evidence="2">The sequence shown here is derived from an EMBL/GenBank/DDBJ whole genome shotgun (WGS) entry which is preliminary data.</text>
</comment>